<evidence type="ECO:0000259" key="6">
    <source>
        <dbReference type="Pfam" id="PF21981"/>
    </source>
</evidence>
<dbReference type="PANTHER" id="PTHR33602">
    <property type="entry name" value="REGULATORY PROTEIN RECX FAMILY PROTEIN"/>
    <property type="match status" value="1"/>
</dbReference>
<proteinExistence type="inferred from homology"/>
<dbReference type="InterPro" id="IPR053925">
    <property type="entry name" value="RecX_HTH_3rd"/>
</dbReference>
<feature type="domain" description="RecX second three-helical" evidence="5">
    <location>
        <begin position="64"/>
        <end position="100"/>
    </location>
</feature>
<organism evidence="7 8">
    <name type="scientific">Photobacterium leiognathi lrivu.4.1</name>
    <dbReference type="NCBI Taxonomy" id="1248232"/>
    <lineage>
        <taxon>Bacteria</taxon>
        <taxon>Pseudomonadati</taxon>
        <taxon>Pseudomonadota</taxon>
        <taxon>Gammaproteobacteria</taxon>
        <taxon>Vibrionales</taxon>
        <taxon>Vibrionaceae</taxon>
        <taxon>Photobacterium</taxon>
    </lineage>
</organism>
<dbReference type="HOGENOM" id="CLU_1034051_0_0_6"/>
<dbReference type="AlphaFoldDB" id="V5F460"/>
<dbReference type="Pfam" id="PF21981">
    <property type="entry name" value="RecX_HTH3"/>
    <property type="match status" value="1"/>
</dbReference>
<reference evidence="8" key="1">
    <citation type="submission" date="2012-12" db="EMBL/GenBank/DDBJ databases">
        <title>Genome Sequence of Photobacterium leiognathi lrivu.4.1.</title>
        <authorList>
            <person name="Urbanczyk H."/>
            <person name="Ogura Y."/>
            <person name="Hayashi T."/>
            <person name="Dunlap P.V."/>
        </authorList>
    </citation>
    <scope>NUCLEOTIDE SEQUENCE [LARGE SCALE GENOMIC DNA]</scope>
    <source>
        <strain evidence="8">lrivu.4.1</strain>
    </source>
</reference>
<dbReference type="InterPro" id="IPR036388">
    <property type="entry name" value="WH-like_DNA-bd_sf"/>
</dbReference>
<dbReference type="Proteomes" id="UP000030675">
    <property type="component" value="Unassembled WGS sequence"/>
</dbReference>
<feature type="domain" description="RecX third three-helical" evidence="6">
    <location>
        <begin position="227"/>
        <end position="261"/>
    </location>
</feature>
<evidence type="ECO:0000256" key="4">
    <source>
        <dbReference type="ARBA" id="ARBA00022490"/>
    </source>
</evidence>
<dbReference type="InterPro" id="IPR003783">
    <property type="entry name" value="Regulatory_RecX"/>
</dbReference>
<dbReference type="RefSeq" id="WP_023935183.1">
    <property type="nucleotide sequence ID" value="NZ_DF196823.1"/>
</dbReference>
<name>V5F460_PHOLE</name>
<dbReference type="EMBL" id="DF196823">
    <property type="protein sequence ID" value="GAD32300.1"/>
    <property type="molecule type" value="Genomic_DNA"/>
</dbReference>
<dbReference type="Gene3D" id="1.10.10.10">
    <property type="entry name" value="Winged helix-like DNA-binding domain superfamily/Winged helix DNA-binding domain"/>
    <property type="match status" value="3"/>
</dbReference>
<evidence type="ECO:0000313" key="8">
    <source>
        <dbReference type="Proteomes" id="UP000030675"/>
    </source>
</evidence>
<protein>
    <recommendedName>
        <fullName evidence="3">Regulatory protein RecX</fullName>
    </recommendedName>
</protein>
<evidence type="ECO:0000256" key="3">
    <source>
        <dbReference type="ARBA" id="ARBA00018111"/>
    </source>
</evidence>
<dbReference type="GO" id="GO:0006282">
    <property type="term" value="P:regulation of DNA repair"/>
    <property type="evidence" value="ECO:0007669"/>
    <property type="project" value="InterPro"/>
</dbReference>
<evidence type="ECO:0000259" key="5">
    <source>
        <dbReference type="Pfam" id="PF02631"/>
    </source>
</evidence>
<dbReference type="PANTHER" id="PTHR33602:SF1">
    <property type="entry name" value="REGULATORY PROTEIN RECX FAMILY PROTEIN"/>
    <property type="match status" value="1"/>
</dbReference>
<accession>V5F460</accession>
<evidence type="ECO:0000256" key="1">
    <source>
        <dbReference type="ARBA" id="ARBA00004496"/>
    </source>
</evidence>
<evidence type="ECO:0000313" key="7">
    <source>
        <dbReference type="EMBL" id="GAD32300.1"/>
    </source>
</evidence>
<gene>
    <name evidence="7" type="ORF">PLEI_3971</name>
</gene>
<dbReference type="Pfam" id="PF02631">
    <property type="entry name" value="RecX_HTH2"/>
    <property type="match status" value="1"/>
</dbReference>
<sequence>MKKPYLASTIQNVINSAIYHLNLRDHSEYELRKKLEAKTENKAWVDTVIEQMKGYGYLKSDHGFSLHFCELAFNSQYGRKYIQQKLKTKGIDELTIEQAIIETMQRMNVCEQSMINTRLARFKDFSTTSAEKVVNDLLKRGFSMDDISRGISEHTASDTLLTKAQIKGKNANLEAEVLKLAKKLKGRSLIAQELKMKHVDISELDTVLDELIESGEIDFYYNCQLALAKKRYDLTDFKEKSKAYGYLSSKGFSGDEIKEAINSELEELG</sequence>
<keyword evidence="4" id="KW-0963">Cytoplasm</keyword>
<comment type="similarity">
    <text evidence="2">Belongs to the RecX family.</text>
</comment>
<dbReference type="eggNOG" id="COG2137">
    <property type="taxonomic scope" value="Bacteria"/>
</dbReference>
<dbReference type="GO" id="GO:0005737">
    <property type="term" value="C:cytoplasm"/>
    <property type="evidence" value="ECO:0007669"/>
    <property type="project" value="UniProtKB-SubCell"/>
</dbReference>
<dbReference type="InterPro" id="IPR053924">
    <property type="entry name" value="RecX_HTH_2nd"/>
</dbReference>
<evidence type="ECO:0000256" key="2">
    <source>
        <dbReference type="ARBA" id="ARBA00009695"/>
    </source>
</evidence>
<comment type="subcellular location">
    <subcellularLocation>
        <location evidence="1">Cytoplasm</location>
    </subcellularLocation>
</comment>